<dbReference type="Proteomes" id="UP000315234">
    <property type="component" value="Unassembled WGS sequence"/>
</dbReference>
<organism evidence="1 2">
    <name type="scientific">Corynebacterium striatum</name>
    <dbReference type="NCBI Taxonomy" id="43770"/>
    <lineage>
        <taxon>Bacteria</taxon>
        <taxon>Bacillati</taxon>
        <taxon>Actinomycetota</taxon>
        <taxon>Actinomycetes</taxon>
        <taxon>Mycobacteriales</taxon>
        <taxon>Corynebacteriaceae</taxon>
        <taxon>Corynebacterium</taxon>
    </lineage>
</organism>
<protein>
    <recommendedName>
        <fullName evidence="3">Acetyltransferase</fullName>
    </recommendedName>
</protein>
<evidence type="ECO:0008006" key="3">
    <source>
        <dbReference type="Google" id="ProtNLM"/>
    </source>
</evidence>
<evidence type="ECO:0000313" key="2">
    <source>
        <dbReference type="Proteomes" id="UP000315234"/>
    </source>
</evidence>
<gene>
    <name evidence="1" type="ORF">Cst04h_08970</name>
</gene>
<comment type="caution">
    <text evidence="1">The sequence shown here is derived from an EMBL/GenBank/DDBJ whole genome shotgun (WGS) entry which is preliminary data.</text>
</comment>
<dbReference type="EMBL" id="BJLD01000001">
    <property type="protein sequence ID" value="GEA42727.1"/>
    <property type="molecule type" value="Genomic_DNA"/>
</dbReference>
<name>A0ABC9ZL06_CORST</name>
<reference evidence="1 2" key="1">
    <citation type="submission" date="2019-06" db="EMBL/GenBank/DDBJ databases">
        <title>Draft genome sequence of Corynebacterium striatum NBRC 15291.</title>
        <authorList>
            <person name="Miura T."/>
            <person name="Furukawa M."/>
            <person name="Shimamura M."/>
            <person name="Ohyama Y."/>
            <person name="Yamazoe A."/>
            <person name="Kawasaki H."/>
        </authorList>
    </citation>
    <scope>NUCLEOTIDE SEQUENCE [LARGE SCALE GENOMIC DNA]</scope>
    <source>
        <strain evidence="1 2">NBRC 15291</strain>
    </source>
</reference>
<accession>A0ABC9ZL06</accession>
<proteinExistence type="predicted"/>
<dbReference type="AlphaFoldDB" id="A0ABC9ZL06"/>
<evidence type="ECO:0000313" key="1">
    <source>
        <dbReference type="EMBL" id="GEA42727.1"/>
    </source>
</evidence>
<sequence>MHVIQIAPPHLETNDSPSLALRVCHEADSALVGYLAGNGEILSIADIDVPTAEGPIEREWTEEMLQAAAAPVAAAGACWSSRRSGAKFWWTSWTKSLAG</sequence>